<sequence length="327" mass="37654">MSGVDCFSTKKWKDWVLKMVEKGMRVREGSPVCTEGYSEWFANVSWTMISPITVDLAADDDVRIFRIHQRKEACVNEDGDTPEHQCRDALNEQVTLSPNAYDTMPIQAKSGGLDQQITTLNDELQKLKEDKDKKPQTNIKLAEALKEKFTSEVVNTEEMKKSLEVNNNEWEVWRQALKNALASEGMGDMGDPTFEEIFDQNKIFFIITQQGPKGDYQEDLVSTELTLKNIIIVRRENMAKKKKIEEVIFQPWVKYLLDVRGIDISNNNSAFMVLATIQHQSQHRFLDVMKMLKSFLSKDPVFWKSVFSQTLGIKFSPTGEKAYEYLL</sequence>
<evidence type="ECO:0000313" key="3">
    <source>
        <dbReference type="Proteomes" id="UP000541444"/>
    </source>
</evidence>
<keyword evidence="3" id="KW-1185">Reference proteome</keyword>
<comment type="caution">
    <text evidence="2">The sequence shown here is derived from an EMBL/GenBank/DDBJ whole genome shotgun (WGS) entry which is preliminary data.</text>
</comment>
<dbReference type="Proteomes" id="UP000541444">
    <property type="component" value="Unassembled WGS sequence"/>
</dbReference>
<reference evidence="2 3" key="1">
    <citation type="journal article" date="2020" name="IScience">
        <title>Genome Sequencing of the Endangered Kingdonia uniflora (Circaeasteraceae, Ranunculales) Reveals Potential Mechanisms of Evolutionary Specialization.</title>
        <authorList>
            <person name="Sun Y."/>
            <person name="Deng T."/>
            <person name="Zhang A."/>
            <person name="Moore M.J."/>
            <person name="Landis J.B."/>
            <person name="Lin N."/>
            <person name="Zhang H."/>
            <person name="Zhang X."/>
            <person name="Huang J."/>
            <person name="Zhang X."/>
            <person name="Sun H."/>
            <person name="Wang H."/>
        </authorList>
    </citation>
    <scope>NUCLEOTIDE SEQUENCE [LARGE SCALE GENOMIC DNA]</scope>
    <source>
        <strain evidence="2">TB1705</strain>
        <tissue evidence="2">Leaf</tissue>
    </source>
</reference>
<dbReference type="EMBL" id="JACGCM010001217">
    <property type="protein sequence ID" value="KAF6158853.1"/>
    <property type="molecule type" value="Genomic_DNA"/>
</dbReference>
<keyword evidence="1" id="KW-0175">Coiled coil</keyword>
<organism evidence="2 3">
    <name type="scientific">Kingdonia uniflora</name>
    <dbReference type="NCBI Taxonomy" id="39325"/>
    <lineage>
        <taxon>Eukaryota</taxon>
        <taxon>Viridiplantae</taxon>
        <taxon>Streptophyta</taxon>
        <taxon>Embryophyta</taxon>
        <taxon>Tracheophyta</taxon>
        <taxon>Spermatophyta</taxon>
        <taxon>Magnoliopsida</taxon>
        <taxon>Ranunculales</taxon>
        <taxon>Circaeasteraceae</taxon>
        <taxon>Kingdonia</taxon>
    </lineage>
</organism>
<dbReference type="AlphaFoldDB" id="A0A7J7MVD2"/>
<feature type="coiled-coil region" evidence="1">
    <location>
        <begin position="110"/>
        <end position="166"/>
    </location>
</feature>
<gene>
    <name evidence="2" type="ORF">GIB67_012496</name>
</gene>
<accession>A0A7J7MVD2</accession>
<protein>
    <submittedName>
        <fullName evidence="2">Uncharacterized protein</fullName>
    </submittedName>
</protein>
<evidence type="ECO:0000256" key="1">
    <source>
        <dbReference type="SAM" id="Coils"/>
    </source>
</evidence>
<evidence type="ECO:0000313" key="2">
    <source>
        <dbReference type="EMBL" id="KAF6158853.1"/>
    </source>
</evidence>
<name>A0A7J7MVD2_9MAGN</name>
<proteinExistence type="predicted"/>